<dbReference type="PROSITE" id="PS50987">
    <property type="entry name" value="HTH_ARSR_2"/>
    <property type="match status" value="1"/>
</dbReference>
<dbReference type="Pfam" id="PF01022">
    <property type="entry name" value="HTH_5"/>
    <property type="match status" value="1"/>
</dbReference>
<dbReference type="OrthoDB" id="9800238at2"/>
<dbReference type="STRING" id="360105.CCV52592_2058"/>
<sequence length="106" mass="12193">MTQENAIEIFKALSNETRLNILKWLKNPDEHFPPQGTHLEGVNLDGAVCVDSLQKKLNISQSTTSQYLSQLQRAGLLYAQRHGKWTYYGRNEETITKLAEYIKIEI</sequence>
<dbReference type="HOGENOM" id="CLU_097806_10_0_7"/>
<dbReference type="InterPro" id="IPR036388">
    <property type="entry name" value="WH-like_DNA-bd_sf"/>
</dbReference>
<evidence type="ECO:0000313" key="5">
    <source>
        <dbReference type="EMBL" id="EAU00857.1"/>
    </source>
</evidence>
<dbReference type="InterPro" id="IPR051081">
    <property type="entry name" value="HTH_MetalResp_TranReg"/>
</dbReference>
<organism evidence="5 6">
    <name type="scientific">Campylobacter curvus (strain 525.92)</name>
    <dbReference type="NCBI Taxonomy" id="360105"/>
    <lineage>
        <taxon>Bacteria</taxon>
        <taxon>Pseudomonadati</taxon>
        <taxon>Campylobacterota</taxon>
        <taxon>Epsilonproteobacteria</taxon>
        <taxon>Campylobacterales</taxon>
        <taxon>Campylobacteraceae</taxon>
        <taxon>Campylobacter</taxon>
    </lineage>
</organism>
<evidence type="ECO:0000259" key="4">
    <source>
        <dbReference type="PROSITE" id="PS50987"/>
    </source>
</evidence>
<accession>A7H192</accession>
<dbReference type="InterPro" id="IPR001845">
    <property type="entry name" value="HTH_ArsR_DNA-bd_dom"/>
</dbReference>
<dbReference type="SUPFAM" id="SSF46785">
    <property type="entry name" value="Winged helix' DNA-binding domain"/>
    <property type="match status" value="1"/>
</dbReference>
<dbReference type="CDD" id="cd00090">
    <property type="entry name" value="HTH_ARSR"/>
    <property type="match status" value="1"/>
</dbReference>
<dbReference type="InterPro" id="IPR011991">
    <property type="entry name" value="ArsR-like_HTH"/>
</dbReference>
<evidence type="ECO:0000313" key="6">
    <source>
        <dbReference type="Proteomes" id="UP000006380"/>
    </source>
</evidence>
<dbReference type="EMBL" id="CP000767">
    <property type="protein sequence ID" value="EAU00857.1"/>
    <property type="molecule type" value="Genomic_DNA"/>
</dbReference>
<keyword evidence="1" id="KW-0805">Transcription regulation</keyword>
<keyword evidence="3" id="KW-0804">Transcription</keyword>
<evidence type="ECO:0000256" key="2">
    <source>
        <dbReference type="ARBA" id="ARBA00023125"/>
    </source>
</evidence>
<dbReference type="SMART" id="SM00418">
    <property type="entry name" value="HTH_ARSR"/>
    <property type="match status" value="1"/>
</dbReference>
<keyword evidence="2" id="KW-0238">DNA-binding</keyword>
<dbReference type="InterPro" id="IPR036390">
    <property type="entry name" value="WH_DNA-bd_sf"/>
</dbReference>
<keyword evidence="6" id="KW-1185">Reference proteome</keyword>
<dbReference type="PANTHER" id="PTHR33154:SF33">
    <property type="entry name" value="TRANSCRIPTIONAL REPRESSOR SDPR"/>
    <property type="match status" value="1"/>
</dbReference>
<dbReference type="Gene3D" id="1.10.10.10">
    <property type="entry name" value="Winged helix-like DNA-binding domain superfamily/Winged helix DNA-binding domain"/>
    <property type="match status" value="1"/>
</dbReference>
<dbReference type="GO" id="GO:0003677">
    <property type="term" value="F:DNA binding"/>
    <property type="evidence" value="ECO:0007669"/>
    <property type="project" value="UniProtKB-KW"/>
</dbReference>
<gene>
    <name evidence="5" type="ORF">CCV52592_2058</name>
</gene>
<name>A7H192_CAMC5</name>
<feature type="domain" description="HTH arsR-type" evidence="4">
    <location>
        <begin position="1"/>
        <end position="106"/>
    </location>
</feature>
<dbReference type="PANTHER" id="PTHR33154">
    <property type="entry name" value="TRANSCRIPTIONAL REGULATOR, ARSR FAMILY"/>
    <property type="match status" value="1"/>
</dbReference>
<dbReference type="Proteomes" id="UP000006380">
    <property type="component" value="Chromosome"/>
</dbReference>
<dbReference type="RefSeq" id="WP_009649656.1">
    <property type="nucleotide sequence ID" value="NC_009715.2"/>
</dbReference>
<protein>
    <submittedName>
        <fullName evidence="5">Transcriptional regulator, ArsR family</fullName>
    </submittedName>
</protein>
<proteinExistence type="predicted"/>
<dbReference type="AlphaFoldDB" id="A7H192"/>
<dbReference type="KEGG" id="ccv:CCV52592_2058"/>
<evidence type="ECO:0000256" key="1">
    <source>
        <dbReference type="ARBA" id="ARBA00023015"/>
    </source>
</evidence>
<reference evidence="5" key="1">
    <citation type="submission" date="2016-07" db="EMBL/GenBank/DDBJ databases">
        <title>Comparative genomics of the Campylobacter concisus group.</title>
        <authorList>
            <person name="Miller W.G."/>
            <person name="Yee E."/>
            <person name="Chapman M.H."/>
            <person name="Huynh S."/>
            <person name="Bono J.L."/>
            <person name="On S.L.W."/>
            <person name="StLeger J."/>
            <person name="Foster G."/>
            <person name="Parker C.T."/>
        </authorList>
    </citation>
    <scope>NUCLEOTIDE SEQUENCE</scope>
    <source>
        <strain evidence="5">525.92</strain>
    </source>
</reference>
<dbReference type="GO" id="GO:0003700">
    <property type="term" value="F:DNA-binding transcription factor activity"/>
    <property type="evidence" value="ECO:0007669"/>
    <property type="project" value="InterPro"/>
</dbReference>
<evidence type="ECO:0000256" key="3">
    <source>
        <dbReference type="ARBA" id="ARBA00023163"/>
    </source>
</evidence>